<dbReference type="STRING" id="1296565.SAMN05660657_01393"/>
<keyword evidence="3" id="KW-1185">Reference proteome</keyword>
<name>A0A1I6YSF1_9ACTN</name>
<evidence type="ECO:0000259" key="1">
    <source>
        <dbReference type="Pfam" id="PF01814"/>
    </source>
</evidence>
<accession>A0A1I6YSF1</accession>
<dbReference type="RefSeq" id="WP_175551455.1">
    <property type="nucleotide sequence ID" value="NZ_FPBA01000003.1"/>
</dbReference>
<feature type="domain" description="Hemerythrin-like" evidence="1">
    <location>
        <begin position="9"/>
        <end position="119"/>
    </location>
</feature>
<dbReference type="Proteomes" id="UP000199546">
    <property type="component" value="Unassembled WGS sequence"/>
</dbReference>
<dbReference type="Gene3D" id="1.20.120.520">
    <property type="entry name" value="nmb1532 protein domain like"/>
    <property type="match status" value="1"/>
</dbReference>
<evidence type="ECO:0000313" key="3">
    <source>
        <dbReference type="Proteomes" id="UP000199546"/>
    </source>
</evidence>
<dbReference type="AlphaFoldDB" id="A0A1I6YSF1"/>
<reference evidence="3" key="1">
    <citation type="submission" date="2016-10" db="EMBL/GenBank/DDBJ databases">
        <authorList>
            <person name="Varghese N."/>
            <person name="Submissions S."/>
        </authorList>
    </citation>
    <scope>NUCLEOTIDE SEQUENCE [LARGE SCALE GENOMIC DNA]</scope>
    <source>
        <strain evidence="3">DSM 46136</strain>
    </source>
</reference>
<evidence type="ECO:0000313" key="2">
    <source>
        <dbReference type="EMBL" id="SFT53161.1"/>
    </source>
</evidence>
<dbReference type="EMBL" id="FPBA01000003">
    <property type="protein sequence ID" value="SFT53161.1"/>
    <property type="molecule type" value="Genomic_DNA"/>
</dbReference>
<dbReference type="Pfam" id="PF01814">
    <property type="entry name" value="Hemerythrin"/>
    <property type="match status" value="1"/>
</dbReference>
<organism evidence="2 3">
    <name type="scientific">Geodermatophilus amargosae</name>
    <dbReference type="NCBI Taxonomy" id="1296565"/>
    <lineage>
        <taxon>Bacteria</taxon>
        <taxon>Bacillati</taxon>
        <taxon>Actinomycetota</taxon>
        <taxon>Actinomycetes</taxon>
        <taxon>Geodermatophilales</taxon>
        <taxon>Geodermatophilaceae</taxon>
        <taxon>Geodermatophilus</taxon>
    </lineage>
</organism>
<dbReference type="PANTHER" id="PTHR35585:SF1">
    <property type="entry name" value="HHE DOMAIN PROTEIN (AFU_ORTHOLOGUE AFUA_4G00730)"/>
    <property type="match status" value="1"/>
</dbReference>
<dbReference type="PANTHER" id="PTHR35585">
    <property type="entry name" value="HHE DOMAIN PROTEIN (AFU_ORTHOLOGUE AFUA_4G00730)"/>
    <property type="match status" value="1"/>
</dbReference>
<sequence length="172" mass="19344">MSDFEITVLVLAEHEVFRREFAALEDLSGQELAAAWEALHARLEVHAVAEEQLFYPLLAQEADGEEETAEGVHDHNEIRHAAAAVEEHEVGSEDWWEAVRTVRQVNADHMSEEETDFFPPFKEAVDDEQREALGMRWLAFHDEHEQADGLSGEDAEVAEVVATEVPEGDPSL</sequence>
<gene>
    <name evidence="2" type="ORF">SAMN05660657_01393</name>
</gene>
<proteinExistence type="predicted"/>
<dbReference type="InterPro" id="IPR012312">
    <property type="entry name" value="Hemerythrin-like"/>
</dbReference>
<protein>
    <submittedName>
        <fullName evidence="2">Hemerythrin HHE cation binding domain-containing protein</fullName>
    </submittedName>
</protein>